<reference evidence="2" key="1">
    <citation type="submission" date="2024-10" db="EMBL/GenBank/DDBJ databases">
        <authorList>
            <person name="Ryan C."/>
        </authorList>
    </citation>
    <scope>NUCLEOTIDE SEQUENCE [LARGE SCALE GENOMIC DNA]</scope>
</reference>
<keyword evidence="1" id="KW-1133">Transmembrane helix</keyword>
<accession>A0ABC9BA60</accession>
<dbReference type="AlphaFoldDB" id="A0ABC9BA60"/>
<name>A0ABC9BA60_9POAL</name>
<feature type="transmembrane region" description="Helical" evidence="1">
    <location>
        <begin position="130"/>
        <end position="150"/>
    </location>
</feature>
<dbReference type="Proteomes" id="UP001497457">
    <property type="component" value="Chromosome 25rd"/>
</dbReference>
<protein>
    <submittedName>
        <fullName evidence="2">Uncharacterized protein</fullName>
    </submittedName>
</protein>
<feature type="transmembrane region" description="Helical" evidence="1">
    <location>
        <begin position="58"/>
        <end position="78"/>
    </location>
</feature>
<evidence type="ECO:0000313" key="3">
    <source>
        <dbReference type="Proteomes" id="UP001497457"/>
    </source>
</evidence>
<organism evidence="2 3">
    <name type="scientific">Urochloa decumbens</name>
    <dbReference type="NCBI Taxonomy" id="240449"/>
    <lineage>
        <taxon>Eukaryota</taxon>
        <taxon>Viridiplantae</taxon>
        <taxon>Streptophyta</taxon>
        <taxon>Embryophyta</taxon>
        <taxon>Tracheophyta</taxon>
        <taxon>Spermatophyta</taxon>
        <taxon>Magnoliopsida</taxon>
        <taxon>Liliopsida</taxon>
        <taxon>Poales</taxon>
        <taxon>Poaceae</taxon>
        <taxon>PACMAD clade</taxon>
        <taxon>Panicoideae</taxon>
        <taxon>Panicodae</taxon>
        <taxon>Paniceae</taxon>
        <taxon>Melinidinae</taxon>
        <taxon>Urochloa</taxon>
    </lineage>
</organism>
<evidence type="ECO:0000313" key="2">
    <source>
        <dbReference type="EMBL" id="CAL4997107.1"/>
    </source>
</evidence>
<sequence>MFVADLLLQLTGTGHGFTAREPRRATTPMSTRGTRAMATGLIITLLAVSAGISFGSGFGLLLSFVGVLAGVNVIAGGVRLADDPAAPIGPAVFAGARALTAFMRRRLAFVGLVTVSSAFTAVAGETGPMLCFSMFVLLLVGVSLINIGVLGA</sequence>
<keyword evidence="1" id="KW-0472">Membrane</keyword>
<dbReference type="EMBL" id="OZ075135">
    <property type="protein sequence ID" value="CAL4997107.1"/>
    <property type="molecule type" value="Genomic_DNA"/>
</dbReference>
<keyword evidence="1" id="KW-0812">Transmembrane</keyword>
<feature type="transmembrane region" description="Helical" evidence="1">
    <location>
        <begin position="107"/>
        <end position="124"/>
    </location>
</feature>
<keyword evidence="3" id="KW-1185">Reference proteome</keyword>
<proteinExistence type="predicted"/>
<feature type="transmembrane region" description="Helical" evidence="1">
    <location>
        <begin position="33"/>
        <end position="52"/>
    </location>
</feature>
<evidence type="ECO:0000256" key="1">
    <source>
        <dbReference type="SAM" id="Phobius"/>
    </source>
</evidence>
<gene>
    <name evidence="2" type="ORF">URODEC1_LOCUS63239</name>
</gene>